<dbReference type="GO" id="GO:0070967">
    <property type="term" value="F:coenzyme F420 binding"/>
    <property type="evidence" value="ECO:0007669"/>
    <property type="project" value="TreeGrafter"/>
</dbReference>
<keyword evidence="4" id="KW-1185">Reference proteome</keyword>
<dbReference type="Pfam" id="PF04075">
    <property type="entry name" value="F420H2_quin_red"/>
    <property type="match status" value="1"/>
</dbReference>
<dbReference type="PANTHER" id="PTHR39428">
    <property type="entry name" value="F420H(2)-DEPENDENT QUINONE REDUCTASE RV1261C"/>
    <property type="match status" value="1"/>
</dbReference>
<dbReference type="GO" id="GO:0005886">
    <property type="term" value="C:plasma membrane"/>
    <property type="evidence" value="ECO:0007669"/>
    <property type="project" value="TreeGrafter"/>
</dbReference>
<accession>A0A9E5JNC4</accession>
<comment type="caution">
    <text evidence="3">The sequence shown here is derived from an EMBL/GenBank/DDBJ whole genome shotgun (WGS) entry which is preliminary data.</text>
</comment>
<dbReference type="RefSeq" id="WP_152583289.1">
    <property type="nucleotide sequence ID" value="NZ_JAVJPO010000024.1"/>
</dbReference>
<dbReference type="EMBL" id="VIKT02000007">
    <property type="protein sequence ID" value="NHF62685.1"/>
    <property type="molecule type" value="Genomic_DNA"/>
</dbReference>
<evidence type="ECO:0000256" key="2">
    <source>
        <dbReference type="ARBA" id="ARBA00049106"/>
    </source>
</evidence>
<dbReference type="Gene3D" id="2.30.110.10">
    <property type="entry name" value="Electron Transport, Fmn-binding Protein, Chain A"/>
    <property type="match status" value="1"/>
</dbReference>
<evidence type="ECO:0000313" key="4">
    <source>
        <dbReference type="Proteomes" id="UP000818266"/>
    </source>
</evidence>
<evidence type="ECO:0000256" key="1">
    <source>
        <dbReference type="ARBA" id="ARBA00008710"/>
    </source>
</evidence>
<organism evidence="3 4">
    <name type="scientific">Microcella pacifica</name>
    <dbReference type="NCBI Taxonomy" id="2591847"/>
    <lineage>
        <taxon>Bacteria</taxon>
        <taxon>Bacillati</taxon>
        <taxon>Actinomycetota</taxon>
        <taxon>Actinomycetes</taxon>
        <taxon>Micrococcales</taxon>
        <taxon>Microbacteriaceae</taxon>
        <taxon>Microcella</taxon>
    </lineage>
</organism>
<dbReference type="PANTHER" id="PTHR39428:SF1">
    <property type="entry name" value="F420H(2)-DEPENDENT QUINONE REDUCTASE RV1261C"/>
    <property type="match status" value="1"/>
</dbReference>
<sequence length="149" mass="16577">MSNRRLMLSLTGLHRALLRLTGGRLGSRLGAMPVIELTTRGRRTGAERTTLLTIAARTGNTFVVVASRGGDDAHPAWYLNLVDDPNVRVGSPGKEARPMLARIADEAERERLWPEVVRAYRGYAEYQRKTRRQIPLVILEPLARSSSTS</sequence>
<protein>
    <submittedName>
        <fullName evidence="3">Nitroreductase family deazaflavin-dependent oxidoreductase</fullName>
    </submittedName>
</protein>
<dbReference type="InterPro" id="IPR012349">
    <property type="entry name" value="Split_barrel_FMN-bd"/>
</dbReference>
<gene>
    <name evidence="3" type="ORF">FK219_005455</name>
</gene>
<comment type="catalytic activity">
    <reaction evidence="2">
        <text>oxidized coenzyme F420-(gamma-L-Glu)(n) + a quinol + H(+) = reduced coenzyme F420-(gamma-L-Glu)(n) + a quinone</text>
        <dbReference type="Rhea" id="RHEA:39663"/>
        <dbReference type="Rhea" id="RHEA-COMP:12939"/>
        <dbReference type="Rhea" id="RHEA-COMP:14378"/>
        <dbReference type="ChEBI" id="CHEBI:15378"/>
        <dbReference type="ChEBI" id="CHEBI:24646"/>
        <dbReference type="ChEBI" id="CHEBI:132124"/>
        <dbReference type="ChEBI" id="CHEBI:133980"/>
        <dbReference type="ChEBI" id="CHEBI:139511"/>
    </reaction>
</comment>
<evidence type="ECO:0000313" key="3">
    <source>
        <dbReference type="EMBL" id="NHF62685.1"/>
    </source>
</evidence>
<dbReference type="InterPro" id="IPR010916">
    <property type="entry name" value="TonB_box_CS"/>
</dbReference>
<dbReference type="PROSITE" id="PS00430">
    <property type="entry name" value="TONB_DEPENDENT_REC_1"/>
    <property type="match status" value="1"/>
</dbReference>
<dbReference type="OrthoDB" id="8225825at2"/>
<dbReference type="InterPro" id="IPR004378">
    <property type="entry name" value="F420H2_quin_Rdtase"/>
</dbReference>
<name>A0A9E5JNC4_9MICO</name>
<dbReference type="NCBIfam" id="TIGR00026">
    <property type="entry name" value="hi_GC_TIGR00026"/>
    <property type="match status" value="1"/>
</dbReference>
<proteinExistence type="inferred from homology"/>
<reference evidence="3 4" key="1">
    <citation type="submission" date="2020-03" db="EMBL/GenBank/DDBJ databases">
        <title>Chryseoglobus sp. isolated from a deep-sea seamount.</title>
        <authorList>
            <person name="Zhang D.-C."/>
        </authorList>
    </citation>
    <scope>NUCLEOTIDE SEQUENCE [LARGE SCALE GENOMIC DNA]</scope>
    <source>
        <strain evidence="3 4">KN1116</strain>
    </source>
</reference>
<dbReference type="AlphaFoldDB" id="A0A9E5JNC4"/>
<comment type="similarity">
    <text evidence="1">Belongs to the F420H(2)-dependent quinone reductase family.</text>
</comment>
<dbReference type="Proteomes" id="UP000818266">
    <property type="component" value="Unassembled WGS sequence"/>
</dbReference>
<dbReference type="GO" id="GO:0016491">
    <property type="term" value="F:oxidoreductase activity"/>
    <property type="evidence" value="ECO:0007669"/>
    <property type="project" value="InterPro"/>
</dbReference>